<dbReference type="AlphaFoldDB" id="A0A2I0JTS9"/>
<keyword evidence="2" id="KW-1185">Reference proteome</keyword>
<evidence type="ECO:0000313" key="2">
    <source>
        <dbReference type="Proteomes" id="UP000233551"/>
    </source>
</evidence>
<dbReference type="EMBL" id="PGOL01001241">
    <property type="protein sequence ID" value="PKI59705.1"/>
    <property type="molecule type" value="Genomic_DNA"/>
</dbReference>
<comment type="caution">
    <text evidence="1">The sequence shown here is derived from an EMBL/GenBank/DDBJ whole genome shotgun (WGS) entry which is preliminary data.</text>
</comment>
<protein>
    <submittedName>
        <fullName evidence="1">Uncharacterized protein</fullName>
    </submittedName>
</protein>
<gene>
    <name evidence="1" type="ORF">CRG98_019881</name>
</gene>
<proteinExistence type="predicted"/>
<evidence type="ECO:0000313" key="1">
    <source>
        <dbReference type="EMBL" id="PKI59705.1"/>
    </source>
</evidence>
<reference evidence="1 2" key="1">
    <citation type="submission" date="2017-11" db="EMBL/GenBank/DDBJ databases">
        <title>De-novo sequencing of pomegranate (Punica granatum L.) genome.</title>
        <authorList>
            <person name="Akparov Z."/>
            <person name="Amiraslanov A."/>
            <person name="Hajiyeva S."/>
            <person name="Abbasov M."/>
            <person name="Kaur K."/>
            <person name="Hamwieh A."/>
            <person name="Solovyev V."/>
            <person name="Salamov A."/>
            <person name="Braich B."/>
            <person name="Kosarev P."/>
            <person name="Mahmoud A."/>
            <person name="Hajiyev E."/>
            <person name="Babayeva S."/>
            <person name="Izzatullayeva V."/>
            <person name="Mammadov A."/>
            <person name="Mammadov A."/>
            <person name="Sharifova S."/>
            <person name="Ojaghi J."/>
            <person name="Eynullazada K."/>
            <person name="Bayramov B."/>
            <person name="Abdulazimova A."/>
            <person name="Shahmuradov I."/>
        </authorList>
    </citation>
    <scope>NUCLEOTIDE SEQUENCE [LARGE SCALE GENOMIC DNA]</scope>
    <source>
        <strain evidence="2">cv. AG2017</strain>
        <tissue evidence="1">Leaf</tissue>
    </source>
</reference>
<sequence>MRPCGAGKVKTRVYGPVRCEKVRHGFMGPCSAGKVKTRVYGPVWCEKVNTRVYGPVWCRESKDTGLWAHVVREK</sequence>
<organism evidence="1 2">
    <name type="scientific">Punica granatum</name>
    <name type="common">Pomegranate</name>
    <dbReference type="NCBI Taxonomy" id="22663"/>
    <lineage>
        <taxon>Eukaryota</taxon>
        <taxon>Viridiplantae</taxon>
        <taxon>Streptophyta</taxon>
        <taxon>Embryophyta</taxon>
        <taxon>Tracheophyta</taxon>
        <taxon>Spermatophyta</taxon>
        <taxon>Magnoliopsida</taxon>
        <taxon>eudicotyledons</taxon>
        <taxon>Gunneridae</taxon>
        <taxon>Pentapetalae</taxon>
        <taxon>rosids</taxon>
        <taxon>malvids</taxon>
        <taxon>Myrtales</taxon>
        <taxon>Lythraceae</taxon>
        <taxon>Punica</taxon>
    </lineage>
</organism>
<accession>A0A2I0JTS9</accession>
<name>A0A2I0JTS9_PUNGR</name>
<dbReference type="Proteomes" id="UP000233551">
    <property type="component" value="Unassembled WGS sequence"/>
</dbReference>